<evidence type="ECO:0000256" key="6">
    <source>
        <dbReference type="ARBA" id="ARBA00023157"/>
    </source>
</evidence>
<dbReference type="InterPro" id="IPR050759">
    <property type="entry name" value="Serine_protease_kringle"/>
</dbReference>
<dbReference type="CDD" id="cd07459">
    <property type="entry name" value="CRD_TK_ROR_like"/>
    <property type="match status" value="1"/>
</dbReference>
<dbReference type="STRING" id="199890.A0A182PLA4"/>
<feature type="compositionally biased region" description="Basic residues" evidence="8">
    <location>
        <begin position="617"/>
        <end position="628"/>
    </location>
</feature>
<dbReference type="PROSITE" id="PS50070">
    <property type="entry name" value="KRINGLE_2"/>
    <property type="match status" value="1"/>
</dbReference>
<protein>
    <recommendedName>
        <fullName evidence="14">Kringle domain-containing protein</fullName>
    </recommendedName>
</protein>
<organism evidence="12 13">
    <name type="scientific">Anopheles epiroticus</name>
    <dbReference type="NCBI Taxonomy" id="199890"/>
    <lineage>
        <taxon>Eukaryota</taxon>
        <taxon>Metazoa</taxon>
        <taxon>Ecdysozoa</taxon>
        <taxon>Arthropoda</taxon>
        <taxon>Hexapoda</taxon>
        <taxon>Insecta</taxon>
        <taxon>Pterygota</taxon>
        <taxon>Neoptera</taxon>
        <taxon>Endopterygota</taxon>
        <taxon>Diptera</taxon>
        <taxon>Nematocera</taxon>
        <taxon>Culicoidea</taxon>
        <taxon>Culicidae</taxon>
        <taxon>Anophelinae</taxon>
        <taxon>Anopheles</taxon>
    </lineage>
</organism>
<evidence type="ECO:0000313" key="12">
    <source>
        <dbReference type="EnsemblMetazoa" id="AEPI007721-PA"/>
    </source>
</evidence>
<dbReference type="InterPro" id="IPR013806">
    <property type="entry name" value="Kringle-like"/>
</dbReference>
<dbReference type="PANTHER" id="PTHR24261">
    <property type="entry name" value="PLASMINOGEN-RELATED"/>
    <property type="match status" value="1"/>
</dbReference>
<evidence type="ECO:0000256" key="4">
    <source>
        <dbReference type="ARBA" id="ARBA00022741"/>
    </source>
</evidence>
<accession>A0A182PLA4</accession>
<feature type="domain" description="FZ" evidence="10">
    <location>
        <begin position="57"/>
        <end position="345"/>
    </location>
</feature>
<reference evidence="12" key="2">
    <citation type="submission" date="2020-05" db="UniProtKB">
        <authorList>
            <consortium name="EnsemblMetazoa"/>
        </authorList>
    </citation>
    <scope>IDENTIFICATION</scope>
    <source>
        <strain evidence="12">Epiroticus2</strain>
    </source>
</reference>
<feature type="compositionally biased region" description="Low complexity" evidence="8">
    <location>
        <begin position="255"/>
        <end position="270"/>
    </location>
</feature>
<dbReference type="InterPro" id="IPR038178">
    <property type="entry name" value="Kringle_sf"/>
</dbReference>
<evidence type="ECO:0000256" key="1">
    <source>
        <dbReference type="ARBA" id="ARBA00004479"/>
    </source>
</evidence>
<evidence type="ECO:0000256" key="2">
    <source>
        <dbReference type="ARBA" id="ARBA00022553"/>
    </source>
</evidence>
<dbReference type="SMART" id="SM00130">
    <property type="entry name" value="KR"/>
    <property type="match status" value="1"/>
</dbReference>
<evidence type="ECO:0000256" key="8">
    <source>
        <dbReference type="SAM" id="MobiDB-lite"/>
    </source>
</evidence>
<feature type="region of interest" description="Disordered" evidence="8">
    <location>
        <begin position="813"/>
        <end position="843"/>
    </location>
</feature>
<comment type="caution">
    <text evidence="7">Lacks conserved residue(s) required for the propagation of feature annotation.</text>
</comment>
<feature type="domain" description="Kringle" evidence="11">
    <location>
        <begin position="356"/>
        <end position="430"/>
    </location>
</feature>
<feature type="region of interest" description="Disordered" evidence="8">
    <location>
        <begin position="742"/>
        <end position="780"/>
    </location>
</feature>
<dbReference type="PRINTS" id="PR00018">
    <property type="entry name" value="KRINGLE"/>
</dbReference>
<dbReference type="Proteomes" id="UP000075885">
    <property type="component" value="Unassembled WGS sequence"/>
</dbReference>
<dbReference type="FunFam" id="1.10.2000.10:FF:000025">
    <property type="entry name" value="Tyrosine-protein kinase receptor"/>
    <property type="match status" value="1"/>
</dbReference>
<evidence type="ECO:0000313" key="13">
    <source>
        <dbReference type="Proteomes" id="UP000075885"/>
    </source>
</evidence>
<feature type="region of interest" description="Disordered" evidence="8">
    <location>
        <begin position="1"/>
        <end position="55"/>
    </location>
</feature>
<evidence type="ECO:0008006" key="14">
    <source>
        <dbReference type="Google" id="ProtNLM"/>
    </source>
</evidence>
<feature type="compositionally biased region" description="Basic and acidic residues" evidence="8">
    <location>
        <begin position="752"/>
        <end position="761"/>
    </location>
</feature>
<sequence length="900" mass="98449">MTQRLTFTPVGGGGYARTPGNGTSSYSPPPNAKFKRRKKTEKLHQQQQQDAHEEDTIEPGVCQVYTGATCEQYLRNQTVFVTPDITMEILEERLKSAYGVIRESKDMNANCRVYALPSLCYSILPVCRTPELTNHQYFANRAAAEAAQRAATIGRGKMRPHEKKNNRKQLLLKAALSTPAPYDTGVGHGPNDGGPLTTTERLRVYFSGGVTPDLGGRFFDGEIVTENSLPARYEPGRRGRRATQGNGGEEITVLSYTSSSSGPKKSYPPTRNTENLRRICRNDCELLENELCQKEYAIAKRHPTIGQKLPLEECDDLPLQKSVDGTILNGIGGLGSSGDMECMRLGIDLDIKPNDDCYWENGASYRGILDRTRSSKICMRWSKLMHTMSEFPHLAGHNYCRNPPHAGPMDAPWCYVDMQKTIEYCDIPKCSERMWMYIIIGFVAIISPLFIGIGVFCCRKYRKHGVSNIQNINLPNADKNIYGNSRLNSPIEMTSLIANQSSTGEQNEQGGFNRKGSMLSVNTNRMSSQGNLNIATPSSSSSHHSLSRERNGEGRSDQQQQQQQQAQPLLSQSQQRKHHHHSLEREKILRTNQLQHQQQQQHMQAAQGGPSHPAASRPHHPHHQHHHSLDRSQNGAGGTGGRLDESSGSAGDQFETQSNRSFYHNASASRSNKSIHSMQEPSSHHHHAAAAHPHHHQQHQAPPMGGHPQGYKNFSLPRKSIDSGLEYGLDASGADLASMAANSPGYPAAGRAEMKARPPKDPHRHHHHHHHHGGSGRNSRNRIDAVAAVGSSISSLPGSSDLASELDRQAQHIPKNSTQSLVPQAGPGMPPIGRKPSHSGSILSVASSTSEQACGTGAIGSFHQPGFSSPLPAVGNGTVAAGDPPMLPPGALMQSSYHEG</sequence>
<keyword evidence="6" id="KW-1015">Disulfide bond</keyword>
<comment type="subcellular location">
    <subcellularLocation>
        <location evidence="1">Membrane</location>
        <topology evidence="1">Single-pass type I membrane protein</topology>
    </subcellularLocation>
</comment>
<evidence type="ECO:0000256" key="3">
    <source>
        <dbReference type="ARBA" id="ARBA00022572"/>
    </source>
</evidence>
<feature type="compositionally biased region" description="Low complexity" evidence="8">
    <location>
        <begin position="699"/>
        <end position="710"/>
    </location>
</feature>
<evidence type="ECO:0000256" key="7">
    <source>
        <dbReference type="PROSITE-ProRule" id="PRU00121"/>
    </source>
</evidence>
<feature type="compositionally biased region" description="Polar residues" evidence="8">
    <location>
        <begin position="646"/>
        <end position="681"/>
    </location>
</feature>
<dbReference type="GO" id="GO:0005524">
    <property type="term" value="F:ATP binding"/>
    <property type="evidence" value="ECO:0007669"/>
    <property type="project" value="UniProtKB-KW"/>
</dbReference>
<dbReference type="InterPro" id="IPR020067">
    <property type="entry name" value="Frizzled_dom"/>
</dbReference>
<keyword evidence="9" id="KW-0812">Transmembrane</keyword>
<keyword evidence="13" id="KW-1185">Reference proteome</keyword>
<dbReference type="InterPro" id="IPR041775">
    <property type="entry name" value="Ror-like_CRD"/>
</dbReference>
<evidence type="ECO:0000259" key="10">
    <source>
        <dbReference type="PROSITE" id="PS50038"/>
    </source>
</evidence>
<dbReference type="PROSITE" id="PS50038">
    <property type="entry name" value="FZ"/>
    <property type="match status" value="1"/>
</dbReference>
<keyword evidence="3 7" id="KW-0420">Kringle</keyword>
<feature type="compositionally biased region" description="Basic and acidic residues" evidence="8">
    <location>
        <begin position="546"/>
        <end position="556"/>
    </location>
</feature>
<feature type="compositionally biased region" description="Polar residues" evidence="8">
    <location>
        <begin position="519"/>
        <end position="537"/>
    </location>
</feature>
<keyword evidence="2" id="KW-0597">Phosphoprotein</keyword>
<keyword evidence="9" id="KW-1133">Transmembrane helix</keyword>
<feature type="compositionally biased region" description="Low complexity" evidence="8">
    <location>
        <begin position="558"/>
        <end position="574"/>
    </location>
</feature>
<dbReference type="InterPro" id="IPR036790">
    <property type="entry name" value="Frizzled_dom_sf"/>
</dbReference>
<dbReference type="Gene3D" id="2.40.20.10">
    <property type="entry name" value="Plasminogen Kringle 4"/>
    <property type="match status" value="1"/>
</dbReference>
<dbReference type="EnsemblMetazoa" id="AEPI007721-RA">
    <property type="protein sequence ID" value="AEPI007721-PA"/>
    <property type="gene ID" value="AEPI007721"/>
</dbReference>
<reference evidence="13" key="1">
    <citation type="submission" date="2013-03" db="EMBL/GenBank/DDBJ databases">
        <title>The Genome Sequence of Anopheles epiroticus epiroticus2.</title>
        <authorList>
            <consortium name="The Broad Institute Genomics Platform"/>
            <person name="Neafsey D.E."/>
            <person name="Howell P."/>
            <person name="Walker B."/>
            <person name="Young S.K."/>
            <person name="Zeng Q."/>
            <person name="Gargeya S."/>
            <person name="Fitzgerald M."/>
            <person name="Haas B."/>
            <person name="Abouelleil A."/>
            <person name="Allen A.W."/>
            <person name="Alvarado L."/>
            <person name="Arachchi H.M."/>
            <person name="Berlin A.M."/>
            <person name="Chapman S.B."/>
            <person name="Gainer-Dewar J."/>
            <person name="Goldberg J."/>
            <person name="Griggs A."/>
            <person name="Gujja S."/>
            <person name="Hansen M."/>
            <person name="Howarth C."/>
            <person name="Imamovic A."/>
            <person name="Ireland A."/>
            <person name="Larimer J."/>
            <person name="McCowan C."/>
            <person name="Murphy C."/>
            <person name="Pearson M."/>
            <person name="Poon T.W."/>
            <person name="Priest M."/>
            <person name="Roberts A."/>
            <person name="Saif S."/>
            <person name="Shea T."/>
            <person name="Sisk P."/>
            <person name="Sykes S."/>
            <person name="Wortman J."/>
            <person name="Nusbaum C."/>
            <person name="Birren B."/>
        </authorList>
    </citation>
    <scope>NUCLEOTIDE SEQUENCE [LARGE SCALE GENOMIC DNA]</scope>
    <source>
        <strain evidence="13">Epiroticus2</strain>
    </source>
</reference>
<feature type="transmembrane region" description="Helical" evidence="9">
    <location>
        <begin position="434"/>
        <end position="458"/>
    </location>
</feature>
<feature type="region of interest" description="Disordered" evidence="8">
    <location>
        <begin position="500"/>
        <end position="718"/>
    </location>
</feature>
<dbReference type="FunFam" id="2.40.20.10:FF:000021">
    <property type="entry name" value="Tyrosine-protein kinase receptor"/>
    <property type="match status" value="1"/>
</dbReference>
<keyword evidence="4" id="KW-0547">Nucleotide-binding</keyword>
<keyword evidence="9" id="KW-0472">Membrane</keyword>
<dbReference type="FunFam" id="1.10.2000.10:FF:000018">
    <property type="entry name" value="Tyrosine-protein kinase receptor"/>
    <property type="match status" value="1"/>
</dbReference>
<dbReference type="VEuPathDB" id="VectorBase:AEPI007721"/>
<dbReference type="CDD" id="cd00108">
    <property type="entry name" value="KR"/>
    <property type="match status" value="1"/>
</dbReference>
<evidence type="ECO:0000256" key="5">
    <source>
        <dbReference type="ARBA" id="ARBA00022840"/>
    </source>
</evidence>
<feature type="compositionally biased region" description="Basic residues" evidence="8">
    <location>
        <begin position="684"/>
        <end position="698"/>
    </location>
</feature>
<proteinExistence type="predicted"/>
<feature type="region of interest" description="Disordered" evidence="8">
    <location>
        <begin position="232"/>
        <end position="272"/>
    </location>
</feature>
<dbReference type="Gene3D" id="1.10.2000.10">
    <property type="entry name" value="Frizzled cysteine-rich domain"/>
    <property type="match status" value="2"/>
</dbReference>
<feature type="region of interest" description="Disordered" evidence="8">
    <location>
        <begin position="879"/>
        <end position="900"/>
    </location>
</feature>
<dbReference type="Pfam" id="PF00051">
    <property type="entry name" value="Kringle"/>
    <property type="match status" value="1"/>
</dbReference>
<feature type="compositionally biased region" description="Basic residues" evidence="8">
    <location>
        <begin position="762"/>
        <end position="774"/>
    </location>
</feature>
<evidence type="ECO:0000259" key="11">
    <source>
        <dbReference type="PROSITE" id="PS50070"/>
    </source>
</evidence>
<dbReference type="SUPFAM" id="SSF57440">
    <property type="entry name" value="Kringle-like"/>
    <property type="match status" value="1"/>
</dbReference>
<feature type="compositionally biased region" description="Low complexity" evidence="8">
    <location>
        <begin position="593"/>
        <end position="616"/>
    </location>
</feature>
<dbReference type="AlphaFoldDB" id="A0A182PLA4"/>
<feature type="compositionally biased region" description="Polar residues" evidence="8">
    <location>
        <begin position="500"/>
        <end position="510"/>
    </location>
</feature>
<name>A0A182PLA4_9DIPT</name>
<keyword evidence="5" id="KW-0067">ATP-binding</keyword>
<dbReference type="GO" id="GO:0016020">
    <property type="term" value="C:membrane"/>
    <property type="evidence" value="ECO:0007669"/>
    <property type="project" value="UniProtKB-SubCell"/>
</dbReference>
<dbReference type="PANTHER" id="PTHR24261:SF7">
    <property type="entry name" value="KRINGLE DOMAIN-CONTAINING PROTEIN"/>
    <property type="match status" value="1"/>
</dbReference>
<evidence type="ECO:0000256" key="9">
    <source>
        <dbReference type="SAM" id="Phobius"/>
    </source>
</evidence>
<dbReference type="InterPro" id="IPR000001">
    <property type="entry name" value="Kringle"/>
</dbReference>